<dbReference type="AlphaFoldDB" id="A0AAD3P3E7"/>
<accession>A0AAD3P3E7</accession>
<protein>
    <submittedName>
        <fullName evidence="1">Uncharacterized protein</fullName>
    </submittedName>
</protein>
<proteinExistence type="predicted"/>
<reference evidence="1" key="1">
    <citation type="submission" date="2023-05" db="EMBL/GenBank/DDBJ databases">
        <title>Nepenthes gracilis genome sequencing.</title>
        <authorList>
            <person name="Fukushima K."/>
        </authorList>
    </citation>
    <scope>NUCLEOTIDE SEQUENCE</scope>
    <source>
        <strain evidence="1">SING2019-196</strain>
    </source>
</reference>
<evidence type="ECO:0000313" key="2">
    <source>
        <dbReference type="Proteomes" id="UP001279734"/>
    </source>
</evidence>
<gene>
    <name evidence="1" type="ORF">Nepgr_002094</name>
</gene>
<keyword evidence="2" id="KW-1185">Reference proteome</keyword>
<comment type="caution">
    <text evidence="1">The sequence shown here is derived from an EMBL/GenBank/DDBJ whole genome shotgun (WGS) entry which is preliminary data.</text>
</comment>
<sequence>MLPLATLAAFEPHAIVVEPLSFRLRGRPTANDPPKQPNLKHVSNLDAQLCEAHSFSDLNVGILKLPAVDSYTRTFHLRSSLPVLEMRIAGREGNAFNLFKEMLCVSGVLRGQKIN</sequence>
<evidence type="ECO:0000313" key="1">
    <source>
        <dbReference type="EMBL" id="GMH00255.1"/>
    </source>
</evidence>
<dbReference type="Proteomes" id="UP001279734">
    <property type="component" value="Unassembled WGS sequence"/>
</dbReference>
<name>A0AAD3P3E7_NEPGR</name>
<organism evidence="1 2">
    <name type="scientific">Nepenthes gracilis</name>
    <name type="common">Slender pitcher plant</name>
    <dbReference type="NCBI Taxonomy" id="150966"/>
    <lineage>
        <taxon>Eukaryota</taxon>
        <taxon>Viridiplantae</taxon>
        <taxon>Streptophyta</taxon>
        <taxon>Embryophyta</taxon>
        <taxon>Tracheophyta</taxon>
        <taxon>Spermatophyta</taxon>
        <taxon>Magnoliopsida</taxon>
        <taxon>eudicotyledons</taxon>
        <taxon>Gunneridae</taxon>
        <taxon>Pentapetalae</taxon>
        <taxon>Caryophyllales</taxon>
        <taxon>Nepenthaceae</taxon>
        <taxon>Nepenthes</taxon>
    </lineage>
</organism>
<dbReference type="EMBL" id="BSYO01000002">
    <property type="protein sequence ID" value="GMH00255.1"/>
    <property type="molecule type" value="Genomic_DNA"/>
</dbReference>